<name>A0ABP2T559_9LEPT</name>
<keyword evidence="1" id="KW-0472">Membrane</keyword>
<proteinExistence type="predicted"/>
<accession>A0ABP2T559</accession>
<comment type="caution">
    <text evidence="2">The sequence shown here is derived from an EMBL/GenBank/DDBJ whole genome shotgun (WGS) entry which is preliminary data.</text>
</comment>
<sequence length="549" mass="63823">MSRNFFLTLPLTRKEIRFTNRVFLFNRMLQYTLSLILFLVSLFFSLALSPEKIYLNSDILYLPTLVLDVFRDGGDFFSWSFTPSPYFFPDLPIISILLLIFENAQKALVAFAFIQTILFLVLMERFWIFAEEEIKQKPLNPKETKRIQSWVLVLVSFILLMTKNFPALYILFLPSIHLSAFLTLLYVWPTIHKTFQKHKVWILSLWITLTIASDQILIVELIIPGIMAGLLQSRFSFITQTKSDSKWKRFLPESSKILFVSGIAGLILHRILKSFLFIEKPGRIPIQNSITQAIKDVTLFLTQTQTWILSGFQENVPIAAILILILIISLIVGFIKIRKTKTISFLLFFLVILFFSPILTGSYIDEYSLRYATPSLILAPFFLAFLAGFPKRALTLLIFIIYLYIIIGQQKTINVENAFFKLFRTIPQEALCIDEITRKTPISLVISDFWTAKKIRVFSKEKVQSIHVSYETLEGSHTISNREWYFKDSSGIIAVFTEGLGENRILEIYGRPFSITKCGERKLYLYKDHQIIKDALHRPFLENKIKKRF</sequence>
<feature type="transmembrane region" description="Helical" evidence="1">
    <location>
        <begin position="108"/>
        <end position="127"/>
    </location>
</feature>
<feature type="transmembrane region" description="Helical" evidence="1">
    <location>
        <begin position="316"/>
        <end position="335"/>
    </location>
</feature>
<evidence type="ECO:0000313" key="2">
    <source>
        <dbReference type="EMBL" id="EMM99297.1"/>
    </source>
</evidence>
<dbReference type="EMBL" id="AHMH02000123">
    <property type="protein sequence ID" value="EMM99297.1"/>
    <property type="molecule type" value="Genomic_DNA"/>
</dbReference>
<protein>
    <submittedName>
        <fullName evidence="2">Membrane protein</fullName>
    </submittedName>
</protein>
<feature type="transmembrane region" description="Helical" evidence="1">
    <location>
        <begin position="28"/>
        <end position="48"/>
    </location>
</feature>
<feature type="transmembrane region" description="Helical" evidence="1">
    <location>
        <begin position="169"/>
        <end position="188"/>
    </location>
</feature>
<feature type="transmembrane region" description="Helical" evidence="1">
    <location>
        <begin position="342"/>
        <end position="364"/>
    </location>
</feature>
<reference evidence="2 3" key="1">
    <citation type="submission" date="2013-01" db="EMBL/GenBank/DDBJ databases">
        <authorList>
            <person name="Harkins D.M."/>
            <person name="Durkin A.S."/>
            <person name="Brinkac L.M."/>
            <person name="Haft D.H."/>
            <person name="Selengut J.D."/>
            <person name="Sanka R."/>
            <person name="DePew J."/>
            <person name="Purushe J."/>
            <person name="Whelen A.C."/>
            <person name="Vinetz J.M."/>
            <person name="Sutton G.G."/>
            <person name="Nierman W.C."/>
            <person name="Fouts D.E."/>
        </authorList>
    </citation>
    <scope>NUCLEOTIDE SEQUENCE [LARGE SCALE GENOMIC DNA]</scope>
    <source>
        <strain evidence="2 3">2007001578</strain>
    </source>
</reference>
<feature type="transmembrane region" description="Helical" evidence="1">
    <location>
        <begin position="200"/>
        <end position="230"/>
    </location>
</feature>
<organism evidence="2 3">
    <name type="scientific">Leptospira noguchii str. 2007001578</name>
    <dbReference type="NCBI Taxonomy" id="1049974"/>
    <lineage>
        <taxon>Bacteria</taxon>
        <taxon>Pseudomonadati</taxon>
        <taxon>Spirochaetota</taxon>
        <taxon>Spirochaetia</taxon>
        <taxon>Leptospirales</taxon>
        <taxon>Leptospiraceae</taxon>
        <taxon>Leptospira</taxon>
    </lineage>
</organism>
<feature type="transmembrane region" description="Helical" evidence="1">
    <location>
        <begin position="84"/>
        <end position="101"/>
    </location>
</feature>
<dbReference type="Proteomes" id="UP000012099">
    <property type="component" value="Unassembled WGS sequence"/>
</dbReference>
<feature type="transmembrane region" description="Helical" evidence="1">
    <location>
        <begin position="376"/>
        <end position="405"/>
    </location>
</feature>
<keyword evidence="3" id="KW-1185">Reference proteome</keyword>
<gene>
    <name evidence="2" type="ORF">LEP1GSC035_3389</name>
</gene>
<keyword evidence="1" id="KW-1133">Transmembrane helix</keyword>
<keyword evidence="1" id="KW-0812">Transmembrane</keyword>
<evidence type="ECO:0000313" key="3">
    <source>
        <dbReference type="Proteomes" id="UP000012099"/>
    </source>
</evidence>
<evidence type="ECO:0000256" key="1">
    <source>
        <dbReference type="SAM" id="Phobius"/>
    </source>
</evidence>